<organism evidence="5 6">
    <name type="scientific">Streptomyces scopuliridis RB72</name>
    <dbReference type="NCBI Taxonomy" id="1440053"/>
    <lineage>
        <taxon>Bacteria</taxon>
        <taxon>Bacillati</taxon>
        <taxon>Actinomycetota</taxon>
        <taxon>Actinomycetes</taxon>
        <taxon>Kitasatosporales</taxon>
        <taxon>Streptomycetaceae</taxon>
        <taxon>Streptomyces</taxon>
    </lineage>
</organism>
<dbReference type="InterPro" id="IPR036291">
    <property type="entry name" value="NAD(P)-bd_dom_sf"/>
</dbReference>
<dbReference type="Gene3D" id="3.40.50.720">
    <property type="entry name" value="NAD(P)-binding Rossmann-like Domain"/>
    <property type="match status" value="1"/>
</dbReference>
<sequence>MSGRTVRKSGRTVLVTGAAGGIGRAVVADLIGAGFRVVGADLERGDSEDGCVRFVTGDLSEAKTVTESFAAAREAAGEDGVFAGVVHLAAYPAPGIVSEVETLRANVLAAYLVFQKAGRLGVPRVVGASSAAAVGIAWAGRDLHPVYVPVDEDHPDLTVDSYGLSKVMSEKAAEFTTRRYGTVTVMLRFPFVGSGDRLRERLAEVHGAPASNRRELWGWLHTPDAARAVRAALTAELTGHHVVNVAAPDSAALEPTRELLETYHPTSEIRGALDGHASLFDTTRSRALLGFTAAGRADITDAD</sequence>
<dbReference type="InterPro" id="IPR001509">
    <property type="entry name" value="Epimerase_deHydtase"/>
</dbReference>
<dbReference type="Proteomes" id="UP000245992">
    <property type="component" value="Unassembled WGS sequence"/>
</dbReference>
<name>A0A2T7T2E1_9ACTN</name>
<dbReference type="Pfam" id="PF01370">
    <property type="entry name" value="Epimerase"/>
    <property type="match status" value="1"/>
</dbReference>
<dbReference type="EMBL" id="AZSP01000243">
    <property type="protein sequence ID" value="PVE09253.1"/>
    <property type="molecule type" value="Genomic_DNA"/>
</dbReference>
<keyword evidence="2" id="KW-0560">Oxidoreductase</keyword>
<dbReference type="RefSeq" id="WP_030350211.1">
    <property type="nucleotide sequence ID" value="NZ_AZSP01000243.1"/>
</dbReference>
<dbReference type="PANTHER" id="PTHR43103:SF5">
    <property type="entry name" value="4-EPIMERASE, PUTATIVE (AFU_ORTHOLOGUE AFUA_7G00360)-RELATED"/>
    <property type="match status" value="1"/>
</dbReference>
<dbReference type="STRING" id="1440053.GCA_000718095_01037"/>
<evidence type="ECO:0000259" key="4">
    <source>
        <dbReference type="Pfam" id="PF01370"/>
    </source>
</evidence>
<keyword evidence="6" id="KW-1185">Reference proteome</keyword>
<comment type="caution">
    <text evidence="5">The sequence shown here is derived from an EMBL/GenBank/DDBJ whole genome shotgun (WGS) entry which is preliminary data.</text>
</comment>
<keyword evidence="3" id="KW-0520">NAD</keyword>
<dbReference type="GO" id="GO:0016491">
    <property type="term" value="F:oxidoreductase activity"/>
    <property type="evidence" value="ECO:0007669"/>
    <property type="project" value="UniProtKB-KW"/>
</dbReference>
<evidence type="ECO:0000256" key="2">
    <source>
        <dbReference type="ARBA" id="ARBA00023002"/>
    </source>
</evidence>
<dbReference type="OrthoDB" id="8770295at2"/>
<evidence type="ECO:0000256" key="3">
    <source>
        <dbReference type="ARBA" id="ARBA00023027"/>
    </source>
</evidence>
<protein>
    <submittedName>
        <fullName evidence="5">UDP-glucose 4-epimerase</fullName>
    </submittedName>
</protein>
<evidence type="ECO:0000313" key="6">
    <source>
        <dbReference type="Proteomes" id="UP000245992"/>
    </source>
</evidence>
<feature type="domain" description="NAD-dependent epimerase/dehydratase" evidence="4">
    <location>
        <begin position="13"/>
        <end position="246"/>
    </location>
</feature>
<evidence type="ECO:0000256" key="1">
    <source>
        <dbReference type="ARBA" id="ARBA00007637"/>
    </source>
</evidence>
<reference evidence="5 6" key="1">
    <citation type="submission" date="2013-12" db="EMBL/GenBank/DDBJ databases">
        <title>Annotated genome of Streptomyces scopuliridis.</title>
        <authorList>
            <person name="Olson J.B."/>
        </authorList>
    </citation>
    <scope>NUCLEOTIDE SEQUENCE [LARGE SCALE GENOMIC DNA]</scope>
    <source>
        <strain evidence="5 6">RB72</strain>
    </source>
</reference>
<proteinExistence type="inferred from homology"/>
<gene>
    <name evidence="5" type="ORF">Y717_01240</name>
</gene>
<dbReference type="SUPFAM" id="SSF51735">
    <property type="entry name" value="NAD(P)-binding Rossmann-fold domains"/>
    <property type="match status" value="1"/>
</dbReference>
<dbReference type="CDD" id="cd08946">
    <property type="entry name" value="SDR_e"/>
    <property type="match status" value="1"/>
</dbReference>
<comment type="similarity">
    <text evidence="1">Belongs to the NAD(P)-dependent epimerase/dehydratase family.</text>
</comment>
<dbReference type="PANTHER" id="PTHR43103">
    <property type="entry name" value="NUCLEOSIDE-DIPHOSPHATE-SUGAR EPIMERASE"/>
    <property type="match status" value="1"/>
</dbReference>
<dbReference type="AlphaFoldDB" id="A0A2T7T2E1"/>
<accession>A0A2T7T2E1</accession>
<evidence type="ECO:0000313" key="5">
    <source>
        <dbReference type="EMBL" id="PVE09253.1"/>
    </source>
</evidence>